<evidence type="ECO:0000256" key="4">
    <source>
        <dbReference type="ARBA" id="ARBA00022777"/>
    </source>
</evidence>
<accession>A0A2T0GW36</accession>
<keyword evidence="2" id="KW-0119">Carbohydrate metabolism</keyword>
<evidence type="ECO:0000313" key="8">
    <source>
        <dbReference type="Proteomes" id="UP000239352"/>
    </source>
</evidence>
<dbReference type="GO" id="GO:0016301">
    <property type="term" value="F:kinase activity"/>
    <property type="evidence" value="ECO:0007669"/>
    <property type="project" value="UniProtKB-KW"/>
</dbReference>
<dbReference type="PIRSF" id="PIRSF000538">
    <property type="entry name" value="GlpK"/>
    <property type="match status" value="1"/>
</dbReference>
<dbReference type="Proteomes" id="UP000239352">
    <property type="component" value="Unassembled WGS sequence"/>
</dbReference>
<evidence type="ECO:0000259" key="6">
    <source>
        <dbReference type="Pfam" id="PF02782"/>
    </source>
</evidence>
<protein>
    <submittedName>
        <fullName evidence="7">Carbohydrate kinase</fullName>
    </submittedName>
</protein>
<sequence length="492" mass="51884">MNAPESHRGSRPVDPLVVGVDVATAEVRVRVLDAHGRRWAGAVEPLPPPRRDGAGGSEQDARAWWPAVRDCLARCTVELGAAAREIRALAVSATSGTVVAVDEHAEPVTTAVMYDDRRGARQAETARRAGAARWASTGIVPSATSGLAHLGVLAERTGRSTARLLHTPELVGERLTGRPVATDASHALKSGYDPLRAEWAHEALEALRIEPERLAEVVEPARSLGWVSPEAARETGLPTSCEVRSGMTDGCAGQLAAGAVRAGQVVTVLGTTLVLKAVSEELVHDPTGVVYSHRHPEGGWLPGGASNTGGEALSEVPSRRLGELDGLARARGPAGVVCYPLRREGERFPFRSEQARGFLTGEPVDEGELHRARLEGVAFCERLALERLSELGVPVSGPVRTVGGGARSAVWCRVRASVLGEPVLRVEGAETSVGAALLAACGTVHPDLQDAVAAMVPSGEPVEPVPAEREALAANYHGFRAELVRRGWLAER</sequence>
<keyword evidence="8" id="KW-1185">Reference proteome</keyword>
<dbReference type="Pfam" id="PF00370">
    <property type="entry name" value="FGGY_N"/>
    <property type="match status" value="1"/>
</dbReference>
<dbReference type="EMBL" id="PVSR01000016">
    <property type="protein sequence ID" value="PRW63319.1"/>
    <property type="molecule type" value="Genomic_DNA"/>
</dbReference>
<evidence type="ECO:0000256" key="1">
    <source>
        <dbReference type="ARBA" id="ARBA00009156"/>
    </source>
</evidence>
<keyword evidence="2" id="KW-0859">Xylose metabolism</keyword>
<dbReference type="AlphaFoldDB" id="A0A2T0GW36"/>
<dbReference type="InterPro" id="IPR043129">
    <property type="entry name" value="ATPase_NBD"/>
</dbReference>
<evidence type="ECO:0000313" key="7">
    <source>
        <dbReference type="EMBL" id="PRW63319.1"/>
    </source>
</evidence>
<dbReference type="PANTHER" id="PTHR43095:SF5">
    <property type="entry name" value="XYLULOSE KINASE"/>
    <property type="match status" value="1"/>
</dbReference>
<dbReference type="PANTHER" id="PTHR43095">
    <property type="entry name" value="SUGAR KINASE"/>
    <property type="match status" value="1"/>
</dbReference>
<dbReference type="SUPFAM" id="SSF53067">
    <property type="entry name" value="Actin-like ATPase domain"/>
    <property type="match status" value="2"/>
</dbReference>
<dbReference type="Gene3D" id="3.30.420.40">
    <property type="match status" value="2"/>
</dbReference>
<feature type="domain" description="Carbohydrate kinase FGGY C-terminal" evidence="6">
    <location>
        <begin position="266"/>
        <end position="441"/>
    </location>
</feature>
<dbReference type="CDD" id="cd07783">
    <property type="entry name" value="ASKHA_NBD_FGGY_SePSK_AtXK1-like"/>
    <property type="match status" value="1"/>
</dbReference>
<keyword evidence="4 7" id="KW-0418">Kinase</keyword>
<proteinExistence type="inferred from homology"/>
<dbReference type="Pfam" id="PF02782">
    <property type="entry name" value="FGGY_C"/>
    <property type="match status" value="1"/>
</dbReference>
<dbReference type="GO" id="GO:0042732">
    <property type="term" value="P:D-xylose metabolic process"/>
    <property type="evidence" value="ECO:0007669"/>
    <property type="project" value="UniProtKB-KW"/>
</dbReference>
<dbReference type="RefSeq" id="WP_106113836.1">
    <property type="nucleotide sequence ID" value="NZ_PVSR01000016.1"/>
</dbReference>
<evidence type="ECO:0000256" key="2">
    <source>
        <dbReference type="ARBA" id="ARBA00022629"/>
    </source>
</evidence>
<comment type="caution">
    <text evidence="7">The sequence shown here is derived from an EMBL/GenBank/DDBJ whole genome shotgun (WGS) entry which is preliminary data.</text>
</comment>
<name>A0A2T0GW36_ACTMO</name>
<dbReference type="InterPro" id="IPR018484">
    <property type="entry name" value="FGGY_N"/>
</dbReference>
<dbReference type="InParanoid" id="A0A2T0GW36"/>
<reference evidence="7 8" key="1">
    <citation type="submission" date="2018-03" db="EMBL/GenBank/DDBJ databases">
        <title>Actinopolyspora mortivallis from Sahara, screening for active biomolecules.</title>
        <authorList>
            <person name="Selama O."/>
            <person name="Wellington E.M.H."/>
            <person name="Hacene H."/>
        </authorList>
    </citation>
    <scope>NUCLEOTIDE SEQUENCE [LARGE SCALE GENOMIC DNA]</scope>
    <source>
        <strain evidence="7 8">M5A</strain>
    </source>
</reference>
<dbReference type="InterPro" id="IPR050406">
    <property type="entry name" value="FGGY_Carb_Kinase"/>
</dbReference>
<gene>
    <name evidence="7" type="ORF">CEP50_10905</name>
</gene>
<organism evidence="7 8">
    <name type="scientific">Actinopolyspora mortivallis</name>
    <dbReference type="NCBI Taxonomy" id="33906"/>
    <lineage>
        <taxon>Bacteria</taxon>
        <taxon>Bacillati</taxon>
        <taxon>Actinomycetota</taxon>
        <taxon>Actinomycetes</taxon>
        <taxon>Actinopolysporales</taxon>
        <taxon>Actinopolysporaceae</taxon>
        <taxon>Actinopolyspora</taxon>
    </lineage>
</organism>
<keyword evidence="3" id="KW-0808">Transferase</keyword>
<evidence type="ECO:0000259" key="5">
    <source>
        <dbReference type="Pfam" id="PF00370"/>
    </source>
</evidence>
<dbReference type="InterPro" id="IPR018485">
    <property type="entry name" value="FGGY_C"/>
</dbReference>
<dbReference type="InterPro" id="IPR000577">
    <property type="entry name" value="Carb_kinase_FGGY"/>
</dbReference>
<feature type="domain" description="Carbohydrate kinase FGGY N-terminal" evidence="5">
    <location>
        <begin position="17"/>
        <end position="255"/>
    </location>
</feature>
<evidence type="ECO:0000256" key="3">
    <source>
        <dbReference type="ARBA" id="ARBA00022679"/>
    </source>
</evidence>
<comment type="similarity">
    <text evidence="1">Belongs to the FGGY kinase family.</text>
</comment>